<feature type="transmembrane region" description="Helical" evidence="14">
    <location>
        <begin position="456"/>
        <end position="473"/>
    </location>
</feature>
<keyword evidence="10 14" id="KW-0472">Membrane</keyword>
<feature type="transmembrane region" description="Helical" evidence="14">
    <location>
        <begin position="425"/>
        <end position="444"/>
    </location>
</feature>
<keyword evidence="16" id="KW-1185">Reference proteome</keyword>
<protein>
    <submittedName>
        <fullName evidence="15">Sodium/pantothenate symporter</fullName>
    </submittedName>
</protein>
<accession>A0A1T5M984</accession>
<evidence type="ECO:0000256" key="14">
    <source>
        <dbReference type="SAM" id="Phobius"/>
    </source>
</evidence>
<sequence length="497" mass="53777">MKASLVTNIVFLSYILVLLSLGYAAHLKIKKSSNFSEEYWVGGRSFGPWLVAFTWATSWTSGGSFIGTPAVYYTYGWTSLLWQAGAGVLGIIGILAIGRRVSTVAWEANCMTLPDLFVDRYESRNMGILAALIILVFGTAYMVSQYVAAARILQVIAGIPYSIGIILFAIVVGLYTSFGGIRGVAYTNIFQGLIMVGGSIIIAIIMVIKAGGLTQITNTLMTQDPNLVVAPGPNNWLPINTAFSMFFVLGVAVMAQPHVVTRLFSVKDVKSLKKAGVLVSVVTFIWFLCLFISSIAGKSLIPNIAVPDQIFPTIVVKYSSKLFAGIMLSAPFAAVMSTVASLLLSTSSAIIRDIYEKNINRNPDGDKLKKLSYATTTGISLIVMVLALNPPSFLQTIVIFAISGFAASFTIPIVMGLFWKEATPAGGLISMTSGFLTLIILYAFKITAPLGFNPLVWGLFISFITMILVSKLTKPNSPAIMKRYFGIEQRNKFNTIS</sequence>
<feature type="transmembrane region" description="Helical" evidence="14">
    <location>
        <begin position="236"/>
        <end position="255"/>
    </location>
</feature>
<dbReference type="GO" id="GO:0015293">
    <property type="term" value="F:symporter activity"/>
    <property type="evidence" value="ECO:0007669"/>
    <property type="project" value="UniProtKB-KW"/>
</dbReference>
<feature type="transmembrane region" description="Helical" evidence="14">
    <location>
        <begin position="371"/>
        <end position="388"/>
    </location>
</feature>
<dbReference type="STRING" id="36842.SAMN02194393_04111"/>
<dbReference type="NCBIfam" id="TIGR02119">
    <property type="entry name" value="panF"/>
    <property type="match status" value="1"/>
</dbReference>
<evidence type="ECO:0000256" key="8">
    <source>
        <dbReference type="ARBA" id="ARBA00023053"/>
    </source>
</evidence>
<comment type="similarity">
    <text evidence="2 13">Belongs to the sodium:solute symporter (SSF) (TC 2.A.21) family.</text>
</comment>
<dbReference type="GO" id="GO:0036376">
    <property type="term" value="P:sodium ion export across plasma membrane"/>
    <property type="evidence" value="ECO:0007669"/>
    <property type="project" value="InterPro"/>
</dbReference>
<keyword evidence="7 14" id="KW-1133">Transmembrane helix</keyword>
<feature type="transmembrane region" description="Helical" evidence="14">
    <location>
        <begin position="159"/>
        <end position="181"/>
    </location>
</feature>
<dbReference type="InterPro" id="IPR011849">
    <property type="entry name" value="Na/pantothenate_symporter"/>
</dbReference>
<evidence type="ECO:0000256" key="7">
    <source>
        <dbReference type="ARBA" id="ARBA00022989"/>
    </source>
</evidence>
<evidence type="ECO:0000256" key="6">
    <source>
        <dbReference type="ARBA" id="ARBA00022847"/>
    </source>
</evidence>
<gene>
    <name evidence="15" type="ORF">SAMN02194393_04111</name>
</gene>
<evidence type="ECO:0000256" key="3">
    <source>
        <dbReference type="ARBA" id="ARBA00022448"/>
    </source>
</evidence>
<comment type="subcellular location">
    <subcellularLocation>
        <location evidence="1">Cell membrane</location>
        <topology evidence="1">Multi-pass membrane protein</topology>
    </subcellularLocation>
</comment>
<dbReference type="AlphaFoldDB" id="A0A1T5M984"/>
<evidence type="ECO:0000256" key="1">
    <source>
        <dbReference type="ARBA" id="ARBA00004651"/>
    </source>
</evidence>
<feature type="transmembrane region" description="Helical" evidence="14">
    <location>
        <begin position="6"/>
        <end position="25"/>
    </location>
</feature>
<evidence type="ECO:0000256" key="12">
    <source>
        <dbReference type="ARBA" id="ARBA00033708"/>
    </source>
</evidence>
<evidence type="ECO:0000256" key="9">
    <source>
        <dbReference type="ARBA" id="ARBA00023065"/>
    </source>
</evidence>
<keyword evidence="9" id="KW-0406">Ion transport</keyword>
<evidence type="ECO:0000256" key="13">
    <source>
        <dbReference type="RuleBase" id="RU362091"/>
    </source>
</evidence>
<feature type="transmembrane region" description="Helical" evidence="14">
    <location>
        <begin position="275"/>
        <end position="296"/>
    </location>
</feature>
<evidence type="ECO:0000313" key="15">
    <source>
        <dbReference type="EMBL" id="SKC84429.1"/>
    </source>
</evidence>
<name>A0A1T5M984_9FIRM</name>
<dbReference type="InterPro" id="IPR050277">
    <property type="entry name" value="Sodium:Solute_Symporter"/>
</dbReference>
<comment type="catalytic activity">
    <reaction evidence="12">
        <text>L-proline(in) + Na(+)(in) = L-proline(out) + Na(+)(out)</text>
        <dbReference type="Rhea" id="RHEA:28967"/>
        <dbReference type="ChEBI" id="CHEBI:29101"/>
        <dbReference type="ChEBI" id="CHEBI:60039"/>
    </reaction>
</comment>
<dbReference type="Proteomes" id="UP000190285">
    <property type="component" value="Unassembled WGS sequence"/>
</dbReference>
<evidence type="ECO:0000256" key="5">
    <source>
        <dbReference type="ARBA" id="ARBA00022692"/>
    </source>
</evidence>
<dbReference type="PROSITE" id="PS50283">
    <property type="entry name" value="NA_SOLUT_SYMP_3"/>
    <property type="match status" value="1"/>
</dbReference>
<feature type="transmembrane region" description="Helical" evidence="14">
    <location>
        <begin position="126"/>
        <end position="147"/>
    </location>
</feature>
<dbReference type="EMBL" id="FUZT01000011">
    <property type="protein sequence ID" value="SKC84429.1"/>
    <property type="molecule type" value="Genomic_DNA"/>
</dbReference>
<reference evidence="15 16" key="1">
    <citation type="submission" date="2017-02" db="EMBL/GenBank/DDBJ databases">
        <authorList>
            <person name="Peterson S.W."/>
        </authorList>
    </citation>
    <scope>NUCLEOTIDE SEQUENCE [LARGE SCALE GENOMIC DNA]</scope>
    <source>
        <strain evidence="15 16">M1</strain>
    </source>
</reference>
<keyword evidence="3" id="KW-0813">Transport</keyword>
<dbReference type="NCBIfam" id="TIGR00813">
    <property type="entry name" value="sss"/>
    <property type="match status" value="1"/>
</dbReference>
<keyword evidence="6" id="KW-0769">Symport</keyword>
<evidence type="ECO:0000313" key="16">
    <source>
        <dbReference type="Proteomes" id="UP000190285"/>
    </source>
</evidence>
<evidence type="ECO:0000256" key="2">
    <source>
        <dbReference type="ARBA" id="ARBA00006434"/>
    </source>
</evidence>
<feature type="transmembrane region" description="Helical" evidence="14">
    <location>
        <begin position="193"/>
        <end position="216"/>
    </location>
</feature>
<proteinExistence type="inferred from homology"/>
<dbReference type="OrthoDB" id="9810181at2"/>
<evidence type="ECO:0000256" key="4">
    <source>
        <dbReference type="ARBA" id="ARBA00022475"/>
    </source>
</evidence>
<feature type="transmembrane region" description="Helical" evidence="14">
    <location>
        <begin position="394"/>
        <end position="418"/>
    </location>
</feature>
<evidence type="ECO:0000256" key="10">
    <source>
        <dbReference type="ARBA" id="ARBA00023136"/>
    </source>
</evidence>
<dbReference type="PANTHER" id="PTHR48086">
    <property type="entry name" value="SODIUM/PROLINE SYMPORTER-RELATED"/>
    <property type="match status" value="1"/>
</dbReference>
<dbReference type="PANTHER" id="PTHR48086:SF3">
    <property type="entry name" value="SODIUM_PROLINE SYMPORTER"/>
    <property type="match status" value="1"/>
</dbReference>
<keyword evidence="11" id="KW-0739">Sodium transport</keyword>
<feature type="transmembrane region" description="Helical" evidence="14">
    <location>
        <begin position="322"/>
        <end position="351"/>
    </location>
</feature>
<dbReference type="InterPro" id="IPR001734">
    <property type="entry name" value="Na/solute_symporter"/>
</dbReference>
<keyword evidence="4" id="KW-1003">Cell membrane</keyword>
<dbReference type="GO" id="GO:0015233">
    <property type="term" value="F:pantothenate transmembrane transporter activity"/>
    <property type="evidence" value="ECO:0007669"/>
    <property type="project" value="InterPro"/>
</dbReference>
<dbReference type="Gene3D" id="1.20.1730.10">
    <property type="entry name" value="Sodium/glucose cotransporter"/>
    <property type="match status" value="1"/>
</dbReference>
<feature type="transmembrane region" description="Helical" evidence="14">
    <location>
        <begin position="46"/>
        <end position="68"/>
    </location>
</feature>
<dbReference type="Pfam" id="PF00474">
    <property type="entry name" value="SSF"/>
    <property type="match status" value="1"/>
</dbReference>
<dbReference type="RefSeq" id="WP_079494228.1">
    <property type="nucleotide sequence ID" value="NZ_FUZT01000011.1"/>
</dbReference>
<evidence type="ECO:0000256" key="11">
    <source>
        <dbReference type="ARBA" id="ARBA00023201"/>
    </source>
</evidence>
<dbReference type="GO" id="GO:0015081">
    <property type="term" value="F:sodium ion transmembrane transporter activity"/>
    <property type="evidence" value="ECO:0007669"/>
    <property type="project" value="InterPro"/>
</dbReference>
<dbReference type="InterPro" id="IPR038377">
    <property type="entry name" value="Na/Glc_symporter_sf"/>
</dbReference>
<feature type="transmembrane region" description="Helical" evidence="14">
    <location>
        <begin position="80"/>
        <end position="98"/>
    </location>
</feature>
<keyword evidence="8" id="KW-0915">Sodium</keyword>
<dbReference type="GO" id="GO:0005886">
    <property type="term" value="C:plasma membrane"/>
    <property type="evidence" value="ECO:0007669"/>
    <property type="project" value="UniProtKB-SubCell"/>
</dbReference>
<keyword evidence="5 14" id="KW-0812">Transmembrane</keyword>
<organism evidence="15 16">
    <name type="scientific">Maledivibacter halophilus</name>
    <dbReference type="NCBI Taxonomy" id="36842"/>
    <lineage>
        <taxon>Bacteria</taxon>
        <taxon>Bacillati</taxon>
        <taxon>Bacillota</taxon>
        <taxon>Clostridia</taxon>
        <taxon>Peptostreptococcales</taxon>
        <taxon>Caminicellaceae</taxon>
        <taxon>Maledivibacter</taxon>
    </lineage>
</organism>